<evidence type="ECO:0000313" key="17">
    <source>
        <dbReference type="Proteomes" id="UP000191008"/>
    </source>
</evidence>
<evidence type="ECO:0000256" key="4">
    <source>
        <dbReference type="ARBA" id="ARBA00022793"/>
    </source>
</evidence>
<evidence type="ECO:0000256" key="8">
    <source>
        <dbReference type="ARBA" id="ARBA00023145"/>
    </source>
</evidence>
<organism evidence="16 17">
    <name type="scientific">Leptospira kirschneri serovar Pomona</name>
    <dbReference type="NCBI Taxonomy" id="561005"/>
    <lineage>
        <taxon>Bacteria</taxon>
        <taxon>Pseudomonadati</taxon>
        <taxon>Spirochaetota</taxon>
        <taxon>Spirochaetia</taxon>
        <taxon>Leptospirales</taxon>
        <taxon>Leptospiraceae</taxon>
        <taxon>Leptospira</taxon>
    </lineage>
</organism>
<dbReference type="InterPro" id="IPR017716">
    <property type="entry name" value="S-AdoMet_deCOase_pro-enz"/>
</dbReference>
<dbReference type="Gene3D" id="3.30.360.110">
    <property type="entry name" value="S-adenosylmethionine decarboxylase domain"/>
    <property type="match status" value="1"/>
</dbReference>
<comment type="cofactor">
    <cofactor evidence="15">
        <name>pyruvate</name>
        <dbReference type="ChEBI" id="CHEBI:15361"/>
    </cofactor>
    <text evidence="15">Binds 1 pyruvoyl group covalently per subunit.</text>
</comment>
<evidence type="ECO:0000313" key="16">
    <source>
        <dbReference type="EMBL" id="OOV40438.1"/>
    </source>
</evidence>
<comment type="function">
    <text evidence="13 15">Catalyzes the decarboxylation of S-adenosylmethionine to S-adenosylmethioninamine (dcAdoMet), the propylamine donor required for the synthesis of the polyamines spermine and spermidine from the diamine putrescine.</text>
</comment>
<feature type="active site" description="Proton donor; for catalytic activity" evidence="15">
    <location>
        <position position="83"/>
    </location>
</feature>
<name>A0A1T1DHU9_9LEPT</name>
<feature type="active site" description="Proton acceptor; for processing activity" evidence="15">
    <location>
        <position position="68"/>
    </location>
</feature>
<feature type="chain" id="PRO_5023344396" description="S-adenosylmethionine decarboxylase alpha chain" evidence="15">
    <location>
        <begin position="63"/>
        <end position="128"/>
    </location>
</feature>
<evidence type="ECO:0000256" key="3">
    <source>
        <dbReference type="ARBA" id="ARBA00022691"/>
    </source>
</evidence>
<keyword evidence="9 15" id="KW-0456">Lyase</keyword>
<dbReference type="PANTHER" id="PTHR33866">
    <property type="entry name" value="S-ADENOSYLMETHIONINE DECARBOXYLASE PROENZYME"/>
    <property type="match status" value="1"/>
</dbReference>
<keyword evidence="6 15" id="KW-0745">Spermidine biosynthesis</keyword>
<evidence type="ECO:0000256" key="2">
    <source>
        <dbReference type="ARBA" id="ARBA00011601"/>
    </source>
</evidence>
<evidence type="ECO:0000256" key="6">
    <source>
        <dbReference type="ARBA" id="ARBA00023066"/>
    </source>
</evidence>
<dbReference type="NCBIfam" id="TIGR03330">
    <property type="entry name" value="SAM_DCase_Bsu"/>
    <property type="match status" value="1"/>
</dbReference>
<evidence type="ECO:0000256" key="5">
    <source>
        <dbReference type="ARBA" id="ARBA00022813"/>
    </source>
</evidence>
<accession>A0A1T1DHU9</accession>
<dbReference type="GO" id="GO:0008295">
    <property type="term" value="P:spermidine biosynthetic process"/>
    <property type="evidence" value="ECO:0007669"/>
    <property type="project" value="UniProtKB-UniRule"/>
</dbReference>
<dbReference type="EMBL" id="MVIT01000076">
    <property type="protein sequence ID" value="OOV40438.1"/>
    <property type="molecule type" value="Genomic_DNA"/>
</dbReference>
<comment type="caution">
    <text evidence="16">The sequence shown here is derived from an EMBL/GenBank/DDBJ whole genome shotgun (WGS) entry which is preliminary data.</text>
</comment>
<feature type="site" description="Cleavage (non-hydrolytic); by autolysis" evidence="15">
    <location>
        <begin position="62"/>
        <end position="63"/>
    </location>
</feature>
<keyword evidence="7 15" id="KW-0620">Polyamine biosynthesis</keyword>
<keyword evidence="10 15" id="KW-0704">Schiff base</keyword>
<evidence type="ECO:0000256" key="13">
    <source>
        <dbReference type="ARBA" id="ARBA00056215"/>
    </source>
</evidence>
<feature type="chain" id="PRO_5023344395" description="S-adenosylmethionine decarboxylase beta chain" evidence="15">
    <location>
        <begin position="1"/>
        <end position="62"/>
    </location>
</feature>
<dbReference type="UniPathway" id="UPA00331">
    <property type="reaction ID" value="UER00451"/>
</dbReference>
<evidence type="ECO:0000256" key="14">
    <source>
        <dbReference type="ARBA" id="ARBA00061583"/>
    </source>
</evidence>
<dbReference type="GeneID" id="34314936"/>
<comment type="subunit">
    <text evidence="2 15">Heterotetramer of two alpha and two beta chains arranged as a dimer of alpha/beta heterodimers.</text>
</comment>
<keyword evidence="11 15" id="KW-0670">Pyruvate</keyword>
<dbReference type="SUPFAM" id="SSF56276">
    <property type="entry name" value="S-adenosylmethionine decarboxylase"/>
    <property type="match status" value="1"/>
</dbReference>
<evidence type="ECO:0000256" key="12">
    <source>
        <dbReference type="ARBA" id="ARBA00048112"/>
    </source>
</evidence>
<gene>
    <name evidence="15" type="primary">speH</name>
    <name evidence="16" type="ORF">B1J93_16950</name>
</gene>
<dbReference type="RefSeq" id="WP_016747931.1">
    <property type="nucleotide sequence ID" value="NZ_MVIT01000076.1"/>
</dbReference>
<dbReference type="PANTHER" id="PTHR33866:SF2">
    <property type="entry name" value="S-ADENOSYLMETHIONINE DECARBOXYLASE PROENZYME"/>
    <property type="match status" value="1"/>
</dbReference>
<dbReference type="HAMAP" id="MF_00464">
    <property type="entry name" value="AdoMetDC_1"/>
    <property type="match status" value="1"/>
</dbReference>
<dbReference type="AlphaFoldDB" id="A0A1T1DHU9"/>
<dbReference type="GO" id="GO:0005829">
    <property type="term" value="C:cytosol"/>
    <property type="evidence" value="ECO:0007669"/>
    <property type="project" value="TreeGrafter"/>
</dbReference>
<dbReference type="InterPro" id="IPR042284">
    <property type="entry name" value="AdoMetDC_N"/>
</dbReference>
<keyword evidence="3 15" id="KW-0949">S-adenosyl-L-methionine</keyword>
<comment type="PTM">
    <text evidence="15">Is synthesized initially as an inactive proenzyme. Formation of the active enzyme involves a self-maturation process in which the active site pyruvoyl group is generated from an internal serine residue via an autocatalytic post-translational modification. Two non-identical subunits are generated from the proenzyme in this reaction, and the pyruvate is formed at the N-terminus of the alpha chain, which is derived from the carboxyl end of the proenzyme. The post-translation cleavage follows an unusual pathway, termed non-hydrolytic serinolysis, in which the side chain hydroxyl group of the serine supplies its oxygen atom to form the C-terminus of the beta chain, while the remainder of the serine residue undergoes an oxidative deamination to produce ammonia and the pyruvoyl group blocking the N-terminus of the alpha chain.</text>
</comment>
<dbReference type="FunFam" id="3.30.360.110:FF:000001">
    <property type="entry name" value="S-adenosylmethionine decarboxylase proenzyme"/>
    <property type="match status" value="1"/>
</dbReference>
<dbReference type="Pfam" id="PF02675">
    <property type="entry name" value="AdoMet_dc"/>
    <property type="match status" value="1"/>
</dbReference>
<proteinExistence type="inferred from homology"/>
<comment type="catalytic activity">
    <reaction evidence="12 15">
        <text>S-adenosyl-L-methionine + H(+) = S-adenosyl 3-(methylsulfanyl)propylamine + CO2</text>
        <dbReference type="Rhea" id="RHEA:15981"/>
        <dbReference type="ChEBI" id="CHEBI:15378"/>
        <dbReference type="ChEBI" id="CHEBI:16526"/>
        <dbReference type="ChEBI" id="CHEBI:57443"/>
        <dbReference type="ChEBI" id="CHEBI:59789"/>
        <dbReference type="EC" id="4.1.1.50"/>
    </reaction>
</comment>
<sequence>MNALGKHVIAEFYECDYETINNHELVEDIMLKSVDLSGATTIKSVFHRFSPYGVSGVVVVSESHFAIHTWPEYGYCAVDVFTCGDLIDNQAALDYLKEKFGSRNVSVVEMKRGVLNLGVDLHHKPVGN</sequence>
<dbReference type="FunFam" id="3.30.160.750:FF:000004">
    <property type="entry name" value="S-adenosylmethionine decarboxylase proenzyme"/>
    <property type="match status" value="1"/>
</dbReference>
<evidence type="ECO:0000256" key="15">
    <source>
        <dbReference type="HAMAP-Rule" id="MF_00464"/>
    </source>
</evidence>
<comment type="similarity">
    <text evidence="14 15">Belongs to the prokaryotic AdoMetDC family. Type 1 subfamily.</text>
</comment>
<evidence type="ECO:0000256" key="1">
    <source>
        <dbReference type="ARBA" id="ARBA00004911"/>
    </source>
</evidence>
<dbReference type="Gene3D" id="3.30.160.750">
    <property type="match status" value="1"/>
</dbReference>
<dbReference type="EC" id="4.1.1.50" evidence="15"/>
<evidence type="ECO:0000256" key="11">
    <source>
        <dbReference type="ARBA" id="ARBA00023317"/>
    </source>
</evidence>
<dbReference type="GO" id="GO:0004014">
    <property type="term" value="F:adenosylmethionine decarboxylase activity"/>
    <property type="evidence" value="ECO:0007669"/>
    <property type="project" value="UniProtKB-UniRule"/>
</dbReference>
<evidence type="ECO:0000256" key="7">
    <source>
        <dbReference type="ARBA" id="ARBA00023115"/>
    </source>
</evidence>
<reference evidence="16 17" key="1">
    <citation type="submission" date="2017-02" db="EMBL/GenBank/DDBJ databases">
        <title>Comparative genomic analysis of Brazilian Leptospira kirschneri strains of different serogroups.</title>
        <authorList>
            <person name="Moreno L.Z."/>
            <person name="Miraglia F."/>
            <person name="Kremer F.S."/>
            <person name="Eslabao M.R."/>
            <person name="Lilenbaum W."/>
            <person name="Dellagostin O.A."/>
            <person name="Moreno A.M."/>
        </authorList>
    </citation>
    <scope>NUCLEOTIDE SEQUENCE [LARGE SCALE GENOMIC DNA]</scope>
    <source>
        <strain evidence="16 17">M110/06</strain>
    </source>
</reference>
<dbReference type="Proteomes" id="UP000191008">
    <property type="component" value="Unassembled WGS sequence"/>
</dbReference>
<dbReference type="InterPro" id="IPR042286">
    <property type="entry name" value="AdoMetDC_C"/>
</dbReference>
<keyword evidence="4 15" id="KW-0210">Decarboxylase</keyword>
<evidence type="ECO:0000256" key="10">
    <source>
        <dbReference type="ARBA" id="ARBA00023270"/>
    </source>
</evidence>
<keyword evidence="5 15" id="KW-0068">Autocatalytic cleavage</keyword>
<dbReference type="InterPro" id="IPR003826">
    <property type="entry name" value="AdoMetDC_fam_prok"/>
</dbReference>
<keyword evidence="8 15" id="KW-0865">Zymogen</keyword>
<comment type="pathway">
    <text evidence="1 15">Amine and polyamine biosynthesis; S-adenosylmethioninamine biosynthesis; S-adenosylmethioninamine from S-adenosyl-L-methionine: step 1/1.</text>
</comment>
<feature type="modified residue" description="Pyruvic acid (Ser); by autocatalysis" evidence="15">
    <location>
        <position position="63"/>
    </location>
</feature>
<feature type="active site" description="Schiff-base intermediate with substrate; via pyruvic acid" evidence="15">
    <location>
        <position position="63"/>
    </location>
</feature>
<dbReference type="InterPro" id="IPR016067">
    <property type="entry name" value="S-AdoMet_deCO2ase_core"/>
</dbReference>
<evidence type="ECO:0000256" key="9">
    <source>
        <dbReference type="ARBA" id="ARBA00023239"/>
    </source>
</evidence>
<protein>
    <recommendedName>
        <fullName evidence="15">S-adenosylmethionine decarboxylase proenzyme</fullName>
        <shortName evidence="15">AdoMetDC</shortName>
        <shortName evidence="15">SAMDC</shortName>
        <ecNumber evidence="15">4.1.1.50</ecNumber>
    </recommendedName>
    <component>
        <recommendedName>
            <fullName evidence="15">S-adenosylmethionine decarboxylase beta chain</fullName>
        </recommendedName>
    </component>
    <component>
        <recommendedName>
            <fullName evidence="15">S-adenosylmethionine decarboxylase alpha chain</fullName>
        </recommendedName>
    </component>
</protein>